<name>A0AB34FW75_9HYPO</name>
<dbReference type="InterPro" id="IPR036318">
    <property type="entry name" value="FAD-bd_PCMH-like_sf"/>
</dbReference>
<dbReference type="SUPFAM" id="SSF55103">
    <property type="entry name" value="FAD-linked oxidases, C-terminal domain"/>
    <property type="match status" value="1"/>
</dbReference>
<evidence type="ECO:0000313" key="11">
    <source>
        <dbReference type="Proteomes" id="UP001163105"/>
    </source>
</evidence>
<dbReference type="InterPro" id="IPR016166">
    <property type="entry name" value="FAD-bd_PCMH"/>
</dbReference>
<comment type="caution">
    <text evidence="10">The sequence shown here is derived from an EMBL/GenBank/DDBJ whole genome shotgun (WGS) entry which is preliminary data.</text>
</comment>
<feature type="region of interest" description="Disordered" evidence="8">
    <location>
        <begin position="944"/>
        <end position="993"/>
    </location>
</feature>
<dbReference type="Pfam" id="PF24465">
    <property type="entry name" value="Tri-helical"/>
    <property type="match status" value="2"/>
</dbReference>
<dbReference type="Proteomes" id="UP001163105">
    <property type="component" value="Unassembled WGS sequence"/>
</dbReference>
<evidence type="ECO:0000256" key="3">
    <source>
        <dbReference type="ARBA" id="ARBA00022630"/>
    </source>
</evidence>
<dbReference type="InterPro" id="IPR016164">
    <property type="entry name" value="FAD-linked_Oxase-like_C"/>
</dbReference>
<feature type="domain" description="FAD-binding PCMH-type" evidence="9">
    <location>
        <begin position="1201"/>
        <end position="1378"/>
    </location>
</feature>
<feature type="region of interest" description="Disordered" evidence="8">
    <location>
        <begin position="435"/>
        <end position="503"/>
    </location>
</feature>
<keyword evidence="4" id="KW-0274">FAD</keyword>
<keyword evidence="5" id="KW-0560">Oxidoreductase</keyword>
<feature type="region of interest" description="Disordered" evidence="8">
    <location>
        <begin position="125"/>
        <end position="149"/>
    </location>
</feature>
<dbReference type="Gene3D" id="1.10.45.10">
    <property type="entry name" value="Vanillyl-alcohol Oxidase, Chain A, domain 4"/>
    <property type="match status" value="1"/>
</dbReference>
<evidence type="ECO:0000256" key="2">
    <source>
        <dbReference type="ARBA" id="ARBA00008000"/>
    </source>
</evidence>
<reference evidence="10" key="1">
    <citation type="submission" date="2023-01" db="EMBL/GenBank/DDBJ databases">
        <title>The growth and conidiation of Purpureocillium lavendulum are regulated by nitrogen source and histone H3K14 acetylation.</title>
        <authorList>
            <person name="Tang P."/>
            <person name="Han J."/>
            <person name="Zhang C."/>
            <person name="Tang P."/>
            <person name="Qi F."/>
            <person name="Zhang K."/>
            <person name="Liang L."/>
        </authorList>
    </citation>
    <scope>NUCLEOTIDE SEQUENCE</scope>
    <source>
        <strain evidence="10">YMF1.00683</strain>
    </source>
</reference>
<feature type="region of interest" description="Disordered" evidence="8">
    <location>
        <begin position="683"/>
        <end position="713"/>
    </location>
</feature>
<feature type="compositionally biased region" description="Polar residues" evidence="8">
    <location>
        <begin position="489"/>
        <end position="503"/>
    </location>
</feature>
<dbReference type="Pfam" id="PF24962">
    <property type="entry name" value="DUF7767"/>
    <property type="match status" value="1"/>
</dbReference>
<dbReference type="Pfam" id="PF14420">
    <property type="entry name" value="Clr5"/>
    <property type="match status" value="1"/>
</dbReference>
<evidence type="ECO:0000256" key="8">
    <source>
        <dbReference type="SAM" id="MobiDB-lite"/>
    </source>
</evidence>
<dbReference type="Gene3D" id="3.30.465.10">
    <property type="match status" value="1"/>
</dbReference>
<accession>A0AB34FW75</accession>
<evidence type="ECO:0000313" key="10">
    <source>
        <dbReference type="EMBL" id="KAJ6442881.1"/>
    </source>
</evidence>
<dbReference type="GO" id="GO:0005739">
    <property type="term" value="C:mitochondrion"/>
    <property type="evidence" value="ECO:0007669"/>
    <property type="project" value="TreeGrafter"/>
</dbReference>
<proteinExistence type="inferred from homology"/>
<feature type="compositionally biased region" description="Basic and acidic residues" evidence="8">
    <location>
        <begin position="271"/>
        <end position="281"/>
    </location>
</feature>
<dbReference type="PANTHER" id="PTHR11748:SF116">
    <property type="entry name" value="D-LACTATE DEHYDROGENASE (CYTOCHROME) (AFU_ORTHOLOGUE AFUA_7G02560)"/>
    <property type="match status" value="1"/>
</dbReference>
<dbReference type="SUPFAM" id="SSF56176">
    <property type="entry name" value="FAD-binding/transporter-associated domain-like"/>
    <property type="match status" value="1"/>
</dbReference>
<dbReference type="FunFam" id="1.10.45.10:FF:000001">
    <property type="entry name" value="D-lactate dehydrogenase mitochondrial"/>
    <property type="match status" value="1"/>
</dbReference>
<dbReference type="InterPro" id="IPR016169">
    <property type="entry name" value="FAD-bd_PCMH_sub2"/>
</dbReference>
<dbReference type="InterPro" id="IPR025676">
    <property type="entry name" value="Clr5_dom"/>
</dbReference>
<dbReference type="InterPro" id="IPR056669">
    <property type="entry name" value="DUF7767"/>
</dbReference>
<dbReference type="PROSITE" id="PS51387">
    <property type="entry name" value="FAD_PCMH"/>
    <property type="match status" value="1"/>
</dbReference>
<gene>
    <name evidence="10" type="primary">LDHD</name>
    <name evidence="10" type="ORF">O9K51_04057</name>
</gene>
<dbReference type="InterPro" id="IPR004113">
    <property type="entry name" value="FAD-bd_oxidored_4_C"/>
</dbReference>
<evidence type="ECO:0000256" key="1">
    <source>
        <dbReference type="ARBA" id="ARBA00001974"/>
    </source>
</evidence>
<dbReference type="FunFam" id="3.30.70.2740:FF:000001">
    <property type="entry name" value="D-lactate dehydrogenase mitochondrial"/>
    <property type="match status" value="1"/>
</dbReference>
<dbReference type="InterPro" id="IPR016171">
    <property type="entry name" value="Vanillyl_alc_oxidase_C-sub2"/>
</dbReference>
<feature type="compositionally biased region" description="Low complexity" evidence="8">
    <location>
        <begin position="971"/>
        <end position="983"/>
    </location>
</feature>
<dbReference type="EC" id="1.1.2.4" evidence="6"/>
<evidence type="ECO:0000259" key="9">
    <source>
        <dbReference type="PROSITE" id="PS51387"/>
    </source>
</evidence>
<dbReference type="PANTHER" id="PTHR11748">
    <property type="entry name" value="D-LACTATE DEHYDROGENASE"/>
    <property type="match status" value="1"/>
</dbReference>
<dbReference type="Gene3D" id="3.30.70.2740">
    <property type="match status" value="1"/>
</dbReference>
<evidence type="ECO:0000256" key="6">
    <source>
        <dbReference type="ARBA" id="ARBA00038897"/>
    </source>
</evidence>
<dbReference type="Pfam" id="PF01565">
    <property type="entry name" value="FAD_binding_4"/>
    <property type="match status" value="1"/>
</dbReference>
<dbReference type="Pfam" id="PF02913">
    <property type="entry name" value="FAD-oxidase_C"/>
    <property type="match status" value="1"/>
</dbReference>
<feature type="region of interest" description="Disordered" evidence="8">
    <location>
        <begin position="269"/>
        <end position="294"/>
    </location>
</feature>
<dbReference type="EMBL" id="JAQHRD010000003">
    <property type="protein sequence ID" value="KAJ6442881.1"/>
    <property type="molecule type" value="Genomic_DNA"/>
</dbReference>
<evidence type="ECO:0000256" key="7">
    <source>
        <dbReference type="ARBA" id="ARBA00051436"/>
    </source>
</evidence>
<feature type="compositionally biased region" description="Polar residues" evidence="8">
    <location>
        <begin position="458"/>
        <end position="473"/>
    </location>
</feature>
<comment type="catalytic activity">
    <reaction evidence="7">
        <text>(R)-lactate + 2 Fe(III)-[cytochrome c] = 2 Fe(II)-[cytochrome c] + pyruvate + 2 H(+)</text>
        <dbReference type="Rhea" id="RHEA:13521"/>
        <dbReference type="Rhea" id="RHEA-COMP:10350"/>
        <dbReference type="Rhea" id="RHEA-COMP:14399"/>
        <dbReference type="ChEBI" id="CHEBI:15361"/>
        <dbReference type="ChEBI" id="CHEBI:15378"/>
        <dbReference type="ChEBI" id="CHEBI:16004"/>
        <dbReference type="ChEBI" id="CHEBI:29033"/>
        <dbReference type="ChEBI" id="CHEBI:29034"/>
        <dbReference type="EC" id="1.1.2.4"/>
    </reaction>
</comment>
<dbReference type="InterPro" id="IPR006094">
    <property type="entry name" value="Oxid_FAD_bind_N"/>
</dbReference>
<evidence type="ECO:0000256" key="5">
    <source>
        <dbReference type="ARBA" id="ARBA00023002"/>
    </source>
</evidence>
<evidence type="ECO:0000256" key="4">
    <source>
        <dbReference type="ARBA" id="ARBA00022827"/>
    </source>
</evidence>
<organism evidence="10 11">
    <name type="scientific">Purpureocillium lavendulum</name>
    <dbReference type="NCBI Taxonomy" id="1247861"/>
    <lineage>
        <taxon>Eukaryota</taxon>
        <taxon>Fungi</taxon>
        <taxon>Dikarya</taxon>
        <taxon>Ascomycota</taxon>
        <taxon>Pezizomycotina</taxon>
        <taxon>Sordariomycetes</taxon>
        <taxon>Hypocreomycetidae</taxon>
        <taxon>Hypocreales</taxon>
        <taxon>Ophiocordycipitaceae</taxon>
        <taxon>Purpureocillium</taxon>
    </lineage>
</organism>
<dbReference type="GO" id="GO:1903457">
    <property type="term" value="P:lactate catabolic process"/>
    <property type="evidence" value="ECO:0007669"/>
    <property type="project" value="TreeGrafter"/>
</dbReference>
<protein>
    <recommendedName>
        <fullName evidence="6">D-lactate dehydrogenase (cytochrome)</fullName>
        <ecNumber evidence="6">1.1.2.4</ecNumber>
    </recommendedName>
</protein>
<comment type="similarity">
    <text evidence="2">Belongs to the FAD-binding oxidoreductase/transferase type 4 family.</text>
</comment>
<dbReference type="GO" id="GO:0071949">
    <property type="term" value="F:FAD binding"/>
    <property type="evidence" value="ECO:0007669"/>
    <property type="project" value="InterPro"/>
</dbReference>
<dbReference type="InterPro" id="IPR057940">
    <property type="entry name" value="Tri-helical_dom"/>
</dbReference>
<feature type="region of interest" description="Disordered" evidence="8">
    <location>
        <begin position="1056"/>
        <end position="1081"/>
    </location>
</feature>
<sequence>MPTHNQRLDFGLYSDVNGCPPRIRRRGVGHGRLELGLSLLQEALLALLGVLTESHAVEHPAVEQMRLLGRLGTAVDQVLHDARGLGAHIGGDLVGDAQRSGQDLIGGDDLAEELAKELVRRRVDAAGGDEVQGPAGADEAGEEEAAAGLHDEAPAGEDEADLCVAAGDADVCGEGHGDADADGGAVDGGDDGLDAVVDGEGDAAARVAVVFGARGELVLLVEVHADTEDLVVGVRGGEDDGADARVAGEGGEGGDELVGHLVGEAVAGGRPVERDDDDGRHGGGGRRMVGEADGGEGEGGVAVGGCHGGGNVTAAPAVRIMVYDWDAHHQTCYRLYIEEGKSLEEIMDYMKTAHRFTPSKRAFQTQFRRWDFPPKQRPAYRNEKLVSRVKELWESNLPQREMLRVLNDEDGFDIKPRELMRVRARNRWLLRAANGDRAKGADRDDDDASLDGASTAGRSSQRTVSDGNHSDQQGGAGDSRKRRKRKQAGASSGTPLRFPSETTLNEARRIMNLDPNTYQVLRTNFHRICQEENVTKKTLAGMERWEAVKARLVRETPALQTILWLSKDEPEPKKLALDVICTDVTKRLRNLETRMTLVEAKKELGINPEEAREVRVAFHHVLSESKIACKSDATPEQWEGLKRRWSERSVIVHKIMATADEGAEPSRLVRALDVIARDVMKRIRDDRGRQGQQLPLSPAGSHGGKMLSPSARVDLGDGLTGAFDNASEVSHTSQMAFSPASSTVGSNMGAHMPISLQSQASTMSDSQDGLGPPQRVLGSSMAAGMGLETQMGPSLLLRANTQAAAAAAAFMDQHQHPYVQQQQQQYPAAATSAPVFAPGPNVSMACAIYLRLHPMSVYVGNTSLWIATLGSNSVEELRQVAAAKFPGTVCVRVEGILKDDKGRELPLQVEEDQELSAYLAHLQGTAPTFSVQLVWKTASPAVNQPAAGDSRLRKSIPHSSSSVGKIFRRGPSTSDTESSPDSPARLSTYKNRPRRNILPTFGAHCRLGIPPFRPSTRRRLRPTDATMAPLQLRAAAMRRLRVAPLGLPAARCYSTDMEPEKPRAGQPAPRQGNEAKLGRSFKGQVMGSIGARLRREREQREQYERWRDMTDPSRNWMITFLFLSSVGVAYYLGTYWPREPEPSSTLPLSKTRDPQHNTKLENMQAAWADFVKILGKENVSTLETDIEHHSSSTWSTHQPQPDEKPFCVVFPSTTEEVSEIMKICHQRRIPVVGYSGGTSLEGHYTQTRKGISINFGRMNKVLALHKEDMDVIVQPAVGWEALNDDLGKEGLFFPPDPGPGAMIGGMVGTGCSGTNAYRYGTMREWVLSLTVVMADGTVIKTRQRPRKSSAGYDLTKLFIGSEGTLGLVTEATLKVTVKPASTSVAVCAFPSIRHAATCVSKVVGEGVPIAAVEILDDNQMRNINAAGMTSRNWTEAPTLFFKFAGTPAGVKEQVAQVQALARAAGSTTFEFAKSKDEQDELWSARKEALWSTMAAGRDGDRVWTGDVAVPTSRLPALIEETKDDMKRSGLSASIVGHVGDGNFHSRCLYSAPRFDLVLTAIAILLYSDAQRQKAEKVVHRMVKRAIEMEGTVTGEHGVGLVKRDYLPHELGETTVDAMRQIKKAFDPLCLLNCDKVVRMQKPKRGEVEEW</sequence>
<dbReference type="GO" id="GO:0008720">
    <property type="term" value="F:D-lactate dehydrogenase (NAD+) activity"/>
    <property type="evidence" value="ECO:0007669"/>
    <property type="project" value="TreeGrafter"/>
</dbReference>
<comment type="cofactor">
    <cofactor evidence="1">
        <name>FAD</name>
        <dbReference type="ChEBI" id="CHEBI:57692"/>
    </cofactor>
</comment>
<dbReference type="FunFam" id="3.30.465.10:FF:000014">
    <property type="entry name" value="D-lactate dehydrogenase (Cytochrome), putative"/>
    <property type="match status" value="1"/>
</dbReference>
<dbReference type="GO" id="GO:0004458">
    <property type="term" value="F:D-lactate dehydrogenase (cytochrome) activity"/>
    <property type="evidence" value="ECO:0007669"/>
    <property type="project" value="UniProtKB-EC"/>
</dbReference>
<keyword evidence="11" id="KW-1185">Reference proteome</keyword>
<keyword evidence="3" id="KW-0285">Flavoprotein</keyword>